<gene>
    <name evidence="2" type="ORF">M440DRAFT_1401070</name>
</gene>
<proteinExistence type="predicted"/>
<feature type="compositionally biased region" description="Basic and acidic residues" evidence="1">
    <location>
        <begin position="104"/>
        <end position="116"/>
    </location>
</feature>
<organism evidence="2 3">
    <name type="scientific">Trichoderma longibrachiatum ATCC 18648</name>
    <dbReference type="NCBI Taxonomy" id="983965"/>
    <lineage>
        <taxon>Eukaryota</taxon>
        <taxon>Fungi</taxon>
        <taxon>Dikarya</taxon>
        <taxon>Ascomycota</taxon>
        <taxon>Pezizomycotina</taxon>
        <taxon>Sordariomycetes</taxon>
        <taxon>Hypocreomycetidae</taxon>
        <taxon>Hypocreales</taxon>
        <taxon>Hypocreaceae</taxon>
        <taxon>Trichoderma</taxon>
    </lineage>
</organism>
<evidence type="ECO:0000313" key="2">
    <source>
        <dbReference type="EMBL" id="PTB76726.1"/>
    </source>
</evidence>
<keyword evidence="3" id="KW-1185">Reference proteome</keyword>
<accession>A0A2T4C577</accession>
<reference evidence="2 3" key="1">
    <citation type="submission" date="2016-07" db="EMBL/GenBank/DDBJ databases">
        <title>Multiple horizontal gene transfer events from other fungi enriched the ability of initially mycotrophic Trichoderma (Ascomycota) to feed on dead plant biomass.</title>
        <authorList>
            <consortium name="DOE Joint Genome Institute"/>
            <person name="Aerts A."/>
            <person name="Atanasova L."/>
            <person name="Chenthamara K."/>
            <person name="Zhang J."/>
            <person name="Grujic M."/>
            <person name="Henrissat B."/>
            <person name="Kuo A."/>
            <person name="Salamov A."/>
            <person name="Lipzen A."/>
            <person name="Labutti K."/>
            <person name="Barry K."/>
            <person name="Miao Y."/>
            <person name="Rahimi M.J."/>
            <person name="Shen Q."/>
            <person name="Grigoriev I.V."/>
            <person name="Kubicek C.P."/>
            <person name="Druzhinina I.S."/>
        </authorList>
    </citation>
    <scope>NUCLEOTIDE SEQUENCE [LARGE SCALE GENOMIC DNA]</scope>
    <source>
        <strain evidence="2 3">ATCC 18648</strain>
    </source>
</reference>
<sequence>MTRGDLCISLDTVIVTSLPSSREQHSTISHSIKKCHRNSIHQVQCSNQHHQPETALLSRPESPPASAITERPPGPISSSSHRLQRKVDRPKPCTNDRPLPPDRQQTELDRTKEKSFIKSSWLGNSEPWPPSPTRPLTQHRRRSVASVRTHSQLFLQRQGCDDGTETYFSRTPQPR</sequence>
<dbReference type="Proteomes" id="UP000240760">
    <property type="component" value="Unassembled WGS sequence"/>
</dbReference>
<feature type="region of interest" description="Disordered" evidence="1">
    <location>
        <begin position="44"/>
        <end position="149"/>
    </location>
</feature>
<protein>
    <submittedName>
        <fullName evidence="2">Uncharacterized protein</fullName>
    </submittedName>
</protein>
<dbReference type="AlphaFoldDB" id="A0A2T4C577"/>
<evidence type="ECO:0000256" key="1">
    <source>
        <dbReference type="SAM" id="MobiDB-lite"/>
    </source>
</evidence>
<evidence type="ECO:0000313" key="3">
    <source>
        <dbReference type="Proteomes" id="UP000240760"/>
    </source>
</evidence>
<name>A0A2T4C577_TRILO</name>
<dbReference type="EMBL" id="KZ679131">
    <property type="protein sequence ID" value="PTB76726.1"/>
    <property type="molecule type" value="Genomic_DNA"/>
</dbReference>